<name>A0A6J6F8F5_9ZZZZ</name>
<gene>
    <name evidence="2" type="ORF">UFOPK1788_00076</name>
</gene>
<evidence type="ECO:0000313" key="2">
    <source>
        <dbReference type="EMBL" id="CAB4583909.1"/>
    </source>
</evidence>
<evidence type="ECO:0000256" key="1">
    <source>
        <dbReference type="SAM" id="Phobius"/>
    </source>
</evidence>
<dbReference type="EMBL" id="CAEZUE010000005">
    <property type="protein sequence ID" value="CAB4583909.1"/>
    <property type="molecule type" value="Genomic_DNA"/>
</dbReference>
<sequence>MTVEGWMFFFGFIPVARHRLTFITLADDSRTFRTDENGGIIASWNHTITVTAAPDGKSLIHDTVTFSGGVFTPALWVMVKLFYAIRAPRWVGLARAVHSGELEL</sequence>
<proteinExistence type="predicted"/>
<keyword evidence="1" id="KW-0812">Transmembrane</keyword>
<accession>A0A6J6F8F5</accession>
<keyword evidence="1" id="KW-0472">Membrane</keyword>
<protein>
    <submittedName>
        <fullName evidence="2">Unannotated protein</fullName>
    </submittedName>
</protein>
<dbReference type="SUPFAM" id="SSF55961">
    <property type="entry name" value="Bet v1-like"/>
    <property type="match status" value="1"/>
</dbReference>
<feature type="transmembrane region" description="Helical" evidence="1">
    <location>
        <begin position="64"/>
        <end position="85"/>
    </location>
</feature>
<reference evidence="2" key="1">
    <citation type="submission" date="2020-05" db="EMBL/GenBank/DDBJ databases">
        <authorList>
            <person name="Chiriac C."/>
            <person name="Salcher M."/>
            <person name="Ghai R."/>
            <person name="Kavagutti S V."/>
        </authorList>
    </citation>
    <scope>NUCLEOTIDE SEQUENCE</scope>
</reference>
<keyword evidence="1" id="KW-1133">Transmembrane helix</keyword>
<dbReference type="AlphaFoldDB" id="A0A6J6F8F5"/>
<organism evidence="2">
    <name type="scientific">freshwater metagenome</name>
    <dbReference type="NCBI Taxonomy" id="449393"/>
    <lineage>
        <taxon>unclassified sequences</taxon>
        <taxon>metagenomes</taxon>
        <taxon>ecological metagenomes</taxon>
    </lineage>
</organism>